<comment type="caution">
    <text evidence="1">The sequence shown here is derived from an EMBL/GenBank/DDBJ whole genome shotgun (WGS) entry which is preliminary data.</text>
</comment>
<reference evidence="2" key="1">
    <citation type="submission" date="2023-07" db="EMBL/GenBank/DDBJ databases">
        <title>Description of novel Chryseobacterium sp. strain C-2.</title>
        <authorList>
            <person name="Saticioglu I.B."/>
        </authorList>
    </citation>
    <scope>NUCLEOTIDE SEQUENCE [LARGE SCALE GENOMIC DNA]</scope>
    <source>
        <strain evidence="2">C-2</strain>
    </source>
</reference>
<organism evidence="1 2">
    <name type="scientific">Chryseobacterium muglaense</name>
    <dbReference type="NCBI Taxonomy" id="2893752"/>
    <lineage>
        <taxon>Bacteria</taxon>
        <taxon>Pseudomonadati</taxon>
        <taxon>Bacteroidota</taxon>
        <taxon>Flavobacteriia</taxon>
        <taxon>Flavobacteriales</taxon>
        <taxon>Weeksellaceae</taxon>
        <taxon>Chryseobacterium group</taxon>
        <taxon>Chryseobacterium</taxon>
    </lineage>
</organism>
<evidence type="ECO:0000313" key="1">
    <source>
        <dbReference type="EMBL" id="MBD3906744.1"/>
    </source>
</evidence>
<accession>A0ABR8M8W1</accession>
<evidence type="ECO:0000313" key="2">
    <source>
        <dbReference type="Proteomes" id="UP000603715"/>
    </source>
</evidence>
<keyword evidence="2" id="KW-1185">Reference proteome</keyword>
<dbReference type="RefSeq" id="WP_139423924.1">
    <property type="nucleotide sequence ID" value="NZ_JACXXP010000040.1"/>
</dbReference>
<gene>
    <name evidence="1" type="ORF">IEW27_19350</name>
</gene>
<proteinExistence type="predicted"/>
<dbReference type="EMBL" id="JACXXP010000040">
    <property type="protein sequence ID" value="MBD3906744.1"/>
    <property type="molecule type" value="Genomic_DNA"/>
</dbReference>
<sequence>MSDIKFLKTYHILGEEYFIERDAMNNLHFFLKKTDLESDPLSNPILNELENSLNNLSDSFIDKTVADGLCLNNKYFLVYHHVIPDLKLSVFTIKERGKLTGISLLFINNKRSLIFNTADQNLLLQNISDYYFQNPISIRPDPETMQKNIARMLKDFSL</sequence>
<name>A0ABR8M8W1_9FLAO</name>
<protein>
    <submittedName>
        <fullName evidence="1">Uncharacterized protein</fullName>
    </submittedName>
</protein>
<dbReference type="Proteomes" id="UP000603715">
    <property type="component" value="Unassembled WGS sequence"/>
</dbReference>